<dbReference type="AlphaFoldDB" id="A0A6H5IHR8"/>
<keyword evidence="2" id="KW-1185">Reference proteome</keyword>
<evidence type="ECO:0000313" key="2">
    <source>
        <dbReference type="Proteomes" id="UP000479190"/>
    </source>
</evidence>
<name>A0A6H5IHR8_9HYME</name>
<dbReference type="EMBL" id="CADCXV010000851">
    <property type="protein sequence ID" value="CAB0037385.1"/>
    <property type="molecule type" value="Genomic_DNA"/>
</dbReference>
<accession>A0A6H5IHR8</accession>
<protein>
    <submittedName>
        <fullName evidence="1">Uncharacterized protein</fullName>
    </submittedName>
</protein>
<reference evidence="1 2" key="1">
    <citation type="submission" date="2020-02" db="EMBL/GenBank/DDBJ databases">
        <authorList>
            <person name="Ferguson B K."/>
        </authorList>
    </citation>
    <scope>NUCLEOTIDE SEQUENCE [LARGE SCALE GENOMIC DNA]</scope>
</reference>
<gene>
    <name evidence="1" type="ORF">TBRA_LOCUS9215</name>
</gene>
<proteinExistence type="predicted"/>
<evidence type="ECO:0000313" key="1">
    <source>
        <dbReference type="EMBL" id="CAB0037385.1"/>
    </source>
</evidence>
<dbReference type="Proteomes" id="UP000479190">
    <property type="component" value="Unassembled WGS sequence"/>
</dbReference>
<organism evidence="1 2">
    <name type="scientific">Trichogramma brassicae</name>
    <dbReference type="NCBI Taxonomy" id="86971"/>
    <lineage>
        <taxon>Eukaryota</taxon>
        <taxon>Metazoa</taxon>
        <taxon>Ecdysozoa</taxon>
        <taxon>Arthropoda</taxon>
        <taxon>Hexapoda</taxon>
        <taxon>Insecta</taxon>
        <taxon>Pterygota</taxon>
        <taxon>Neoptera</taxon>
        <taxon>Endopterygota</taxon>
        <taxon>Hymenoptera</taxon>
        <taxon>Apocrita</taxon>
        <taxon>Proctotrupomorpha</taxon>
        <taxon>Chalcidoidea</taxon>
        <taxon>Trichogrammatidae</taxon>
        <taxon>Trichogramma</taxon>
    </lineage>
</organism>
<sequence>MRQLTHPTRMRPSLMALAASLSGRVTMSVWVPAKAFRRDLAASRPSSGAPSRWVWRAPQIFSLIVTLSRSLISIAVTGVRAVAEPSSPIALSSFRPSSSGLVQALSSCSSSSPPALRQTLLTLLTETCSVGSDLKSFRISA</sequence>